<reference evidence="2" key="1">
    <citation type="journal article" date="2021" name="Sci. Adv.">
        <title>The American lobster genome reveals insights on longevity, neural, and immune adaptations.</title>
        <authorList>
            <person name="Polinski J.M."/>
            <person name="Zimin A.V."/>
            <person name="Clark K.F."/>
            <person name="Kohn A.B."/>
            <person name="Sadowski N."/>
            <person name="Timp W."/>
            <person name="Ptitsyn A."/>
            <person name="Khanna P."/>
            <person name="Romanova D.Y."/>
            <person name="Williams P."/>
            <person name="Greenwood S.J."/>
            <person name="Moroz L.L."/>
            <person name="Walt D.R."/>
            <person name="Bodnar A.G."/>
        </authorList>
    </citation>
    <scope>NUCLEOTIDE SEQUENCE</scope>
    <source>
        <strain evidence="2">GMGI-L3</strain>
    </source>
</reference>
<gene>
    <name evidence="2" type="primary">TIGD1-L219</name>
    <name evidence="2" type="ORF">Hamer_G001311</name>
</gene>
<comment type="caution">
    <text evidence="2">The sequence shown here is derived from an EMBL/GenBank/DDBJ whole genome shotgun (WGS) entry which is preliminary data.</text>
</comment>
<accession>A0A8J5N9F9</accession>
<evidence type="ECO:0000313" key="3">
    <source>
        <dbReference type="Proteomes" id="UP000747542"/>
    </source>
</evidence>
<sequence length="90" mass="10056">MRGVGDVGGVISVVNRDILSLTRQAGFDELESEDIEDVLASHTEELTNEDLQLLTEHSPIEDDEEEIAQRTLTTKRKAEASPARYANPYR</sequence>
<protein>
    <submittedName>
        <fullName evidence="2">Putative Tigger transposable element-derived protein 1-like 219</fullName>
    </submittedName>
</protein>
<keyword evidence="3" id="KW-1185">Reference proteome</keyword>
<evidence type="ECO:0000256" key="1">
    <source>
        <dbReference type="SAM" id="MobiDB-lite"/>
    </source>
</evidence>
<dbReference type="AlphaFoldDB" id="A0A8J5N9F9"/>
<dbReference type="EMBL" id="JAHLQT010006108">
    <property type="protein sequence ID" value="KAG7175269.1"/>
    <property type="molecule type" value="Genomic_DNA"/>
</dbReference>
<organism evidence="2 3">
    <name type="scientific">Homarus americanus</name>
    <name type="common">American lobster</name>
    <dbReference type="NCBI Taxonomy" id="6706"/>
    <lineage>
        <taxon>Eukaryota</taxon>
        <taxon>Metazoa</taxon>
        <taxon>Ecdysozoa</taxon>
        <taxon>Arthropoda</taxon>
        <taxon>Crustacea</taxon>
        <taxon>Multicrustacea</taxon>
        <taxon>Malacostraca</taxon>
        <taxon>Eumalacostraca</taxon>
        <taxon>Eucarida</taxon>
        <taxon>Decapoda</taxon>
        <taxon>Pleocyemata</taxon>
        <taxon>Astacidea</taxon>
        <taxon>Nephropoidea</taxon>
        <taxon>Nephropidae</taxon>
        <taxon>Homarus</taxon>
    </lineage>
</organism>
<name>A0A8J5N9F9_HOMAM</name>
<proteinExistence type="predicted"/>
<feature type="region of interest" description="Disordered" evidence="1">
    <location>
        <begin position="69"/>
        <end position="90"/>
    </location>
</feature>
<evidence type="ECO:0000313" key="2">
    <source>
        <dbReference type="EMBL" id="KAG7175269.1"/>
    </source>
</evidence>
<dbReference type="Proteomes" id="UP000747542">
    <property type="component" value="Unassembled WGS sequence"/>
</dbReference>